<evidence type="ECO:0000256" key="8">
    <source>
        <dbReference type="ARBA" id="ARBA00023306"/>
    </source>
</evidence>
<comment type="function">
    <text evidence="1">Essential for the control of the cell cycle at the G2/M (mitosis) transition.</text>
</comment>
<dbReference type="InParanoid" id="A0A672G7L2"/>
<reference evidence="13" key="3">
    <citation type="submission" date="2025-09" db="UniProtKB">
        <authorList>
            <consortium name="Ensembl"/>
        </authorList>
    </citation>
    <scope>IDENTIFICATION</scope>
</reference>
<organism evidence="13 14">
    <name type="scientific">Salarias fasciatus</name>
    <name type="common">Jewelled blenny</name>
    <name type="synonym">Blennius fasciatus</name>
    <dbReference type="NCBI Taxonomy" id="181472"/>
    <lineage>
        <taxon>Eukaryota</taxon>
        <taxon>Metazoa</taxon>
        <taxon>Chordata</taxon>
        <taxon>Craniata</taxon>
        <taxon>Vertebrata</taxon>
        <taxon>Euteleostomi</taxon>
        <taxon>Actinopterygii</taxon>
        <taxon>Neopterygii</taxon>
        <taxon>Teleostei</taxon>
        <taxon>Neoteleostei</taxon>
        <taxon>Acanthomorphata</taxon>
        <taxon>Ovalentaria</taxon>
        <taxon>Blenniimorphae</taxon>
        <taxon>Blenniiformes</taxon>
        <taxon>Blennioidei</taxon>
        <taxon>Blenniidae</taxon>
        <taxon>Salariinae</taxon>
        <taxon>Salarias</taxon>
    </lineage>
</organism>
<dbReference type="Ensembl" id="ENSSFAT00005007510.1">
    <property type="protein sequence ID" value="ENSSFAP00005007134.1"/>
    <property type="gene ID" value="ENSSFAG00005004259.1"/>
</dbReference>
<evidence type="ECO:0000256" key="2">
    <source>
        <dbReference type="ARBA" id="ARBA00004123"/>
    </source>
</evidence>
<reference evidence="13" key="2">
    <citation type="submission" date="2025-08" db="UniProtKB">
        <authorList>
            <consortium name="Ensembl"/>
        </authorList>
    </citation>
    <scope>IDENTIFICATION</scope>
</reference>
<evidence type="ECO:0000256" key="9">
    <source>
        <dbReference type="ARBA" id="ARBA00025821"/>
    </source>
</evidence>
<dbReference type="AlphaFoldDB" id="A0A672G7L2"/>
<dbReference type="PROSITE" id="PS00292">
    <property type="entry name" value="CYCLINS"/>
    <property type="match status" value="1"/>
</dbReference>
<protein>
    <submittedName>
        <fullName evidence="13">Cyclin E2</fullName>
    </submittedName>
</protein>
<dbReference type="Pfam" id="PF02984">
    <property type="entry name" value="Cyclin_C"/>
    <property type="match status" value="1"/>
</dbReference>
<evidence type="ECO:0000256" key="10">
    <source>
        <dbReference type="RuleBase" id="RU000383"/>
    </source>
</evidence>
<feature type="domain" description="Cyclin-like" evidence="11">
    <location>
        <begin position="38"/>
        <end position="123"/>
    </location>
</feature>
<dbReference type="FunFam" id="1.10.472.10:FF:000024">
    <property type="entry name" value="G1/S-specific cyclin-E1"/>
    <property type="match status" value="1"/>
</dbReference>
<feature type="domain" description="Cyclin C-terminal" evidence="12">
    <location>
        <begin position="132"/>
        <end position="254"/>
    </location>
</feature>
<comment type="subunit">
    <text evidence="9">Interacts with the CDK1 protein kinase to form a serine/threonine kinase holoenzyme complex also known as maturation promoting factor (MPF). The cyclin subunit imparts substrate specificity to the complex.</text>
</comment>
<keyword evidence="8" id="KW-0131">Cell cycle</keyword>
<evidence type="ECO:0000256" key="6">
    <source>
        <dbReference type="ARBA" id="ARBA00023127"/>
    </source>
</evidence>
<dbReference type="SMART" id="SM00385">
    <property type="entry name" value="CYCLIN"/>
    <property type="match status" value="1"/>
</dbReference>
<keyword evidence="14" id="KW-1185">Reference proteome</keyword>
<dbReference type="InterPro" id="IPR013763">
    <property type="entry name" value="Cyclin-like_dom"/>
</dbReference>
<dbReference type="PANTHER" id="PTHR10177">
    <property type="entry name" value="CYCLINS"/>
    <property type="match status" value="1"/>
</dbReference>
<evidence type="ECO:0000259" key="11">
    <source>
        <dbReference type="SMART" id="SM00385"/>
    </source>
</evidence>
<dbReference type="GO" id="GO:0005634">
    <property type="term" value="C:nucleus"/>
    <property type="evidence" value="ECO:0007669"/>
    <property type="project" value="UniProtKB-SubCell"/>
</dbReference>
<evidence type="ECO:0000313" key="13">
    <source>
        <dbReference type="Ensembl" id="ENSSFAP00005007134.1"/>
    </source>
</evidence>
<evidence type="ECO:0000256" key="5">
    <source>
        <dbReference type="ARBA" id="ARBA00022618"/>
    </source>
</evidence>
<accession>A0A672G7L2</accession>
<comment type="similarity">
    <text evidence="3">Belongs to the cyclin family. Cyclin E subfamily.</text>
</comment>
<dbReference type="InterPro" id="IPR039361">
    <property type="entry name" value="Cyclin"/>
</dbReference>
<gene>
    <name evidence="13" type="primary">LOC115396483</name>
</gene>
<evidence type="ECO:0000259" key="12">
    <source>
        <dbReference type="SMART" id="SM01332"/>
    </source>
</evidence>
<dbReference type="InterPro" id="IPR004367">
    <property type="entry name" value="Cyclin_C-dom"/>
</dbReference>
<comment type="subcellular location">
    <subcellularLocation>
        <location evidence="2">Nucleus</location>
    </subcellularLocation>
</comment>
<dbReference type="SUPFAM" id="SSF47954">
    <property type="entry name" value="Cyclin-like"/>
    <property type="match status" value="2"/>
</dbReference>
<keyword evidence="4" id="KW-0597">Phosphoprotein</keyword>
<name>A0A672G7L2_SALFA</name>
<dbReference type="InterPro" id="IPR036915">
    <property type="entry name" value="Cyclin-like_sf"/>
</dbReference>
<evidence type="ECO:0000313" key="14">
    <source>
        <dbReference type="Proteomes" id="UP000472267"/>
    </source>
</evidence>
<dbReference type="GO" id="GO:0051301">
    <property type="term" value="P:cell division"/>
    <property type="evidence" value="ECO:0007669"/>
    <property type="project" value="UniProtKB-KW"/>
</dbReference>
<dbReference type="SMART" id="SM01332">
    <property type="entry name" value="Cyclin_C"/>
    <property type="match status" value="1"/>
</dbReference>
<dbReference type="OMA" id="QTHNITH"/>
<keyword evidence="7" id="KW-0539">Nucleus</keyword>
<evidence type="ECO:0000256" key="3">
    <source>
        <dbReference type="ARBA" id="ARBA00007143"/>
    </source>
</evidence>
<evidence type="ECO:0000256" key="1">
    <source>
        <dbReference type="ARBA" id="ARBA00003222"/>
    </source>
</evidence>
<dbReference type="Proteomes" id="UP000472267">
    <property type="component" value="Chromosome 11"/>
</dbReference>
<keyword evidence="5" id="KW-0132">Cell division</keyword>
<sequence length="306" mass="35648">EVKEWIQMRNKELKYIHDKGYARQDPDQLPRKRALVLDWLFEVCDFYCLQRQTAYLAQDYLDRYLMVQDRIDCSSMQLLGVTALFIAAKKEEVYPPKINAFAYVTDGACEVWEIERTEMKMLKALKWNLCPETPISWLNLFVQIEAEQSEENFLDPFFSQETYLEITQLLDLSILDINSLDFTYSTLASAAICHFSSYNLVHRITGISWESIATCYLWMSTFMDMLRYSPKPQLKTFSKVKPSSSHNIQTHNITHDMLVNCSHCLYISTLQMSPLGLGGLLSPPSRTEKFFPYTIEFDLMATFSDD</sequence>
<dbReference type="InterPro" id="IPR048258">
    <property type="entry name" value="Cyclins_cyclin-box"/>
</dbReference>
<keyword evidence="6 10" id="KW-0195">Cyclin</keyword>
<proteinExistence type="inferred from homology"/>
<dbReference type="InterPro" id="IPR006671">
    <property type="entry name" value="Cyclin_N"/>
</dbReference>
<evidence type="ECO:0000256" key="7">
    <source>
        <dbReference type="ARBA" id="ARBA00023242"/>
    </source>
</evidence>
<reference evidence="13" key="1">
    <citation type="submission" date="2019-06" db="EMBL/GenBank/DDBJ databases">
        <authorList>
            <consortium name="Wellcome Sanger Institute Data Sharing"/>
        </authorList>
    </citation>
    <scope>NUCLEOTIDE SEQUENCE [LARGE SCALE GENOMIC DNA]</scope>
</reference>
<evidence type="ECO:0000256" key="4">
    <source>
        <dbReference type="ARBA" id="ARBA00022553"/>
    </source>
</evidence>
<dbReference type="Pfam" id="PF00134">
    <property type="entry name" value="Cyclin_N"/>
    <property type="match status" value="1"/>
</dbReference>
<dbReference type="Gene3D" id="1.10.472.10">
    <property type="entry name" value="Cyclin-like"/>
    <property type="match status" value="2"/>
</dbReference>